<dbReference type="InParanoid" id="A0A6L2Q7V0"/>
<evidence type="ECO:0000313" key="4">
    <source>
        <dbReference type="Proteomes" id="UP000502823"/>
    </source>
</evidence>
<keyword evidence="4" id="KW-1185">Reference proteome</keyword>
<dbReference type="AlphaFoldDB" id="A0A6L2Q7V0"/>
<dbReference type="EMBL" id="BLKM01010852">
    <property type="protein sequence ID" value="GFG31369.1"/>
    <property type="molecule type" value="Genomic_DNA"/>
</dbReference>
<evidence type="ECO:0000256" key="1">
    <source>
        <dbReference type="SAM" id="MobiDB-lite"/>
    </source>
</evidence>
<proteinExistence type="predicted"/>
<feature type="compositionally biased region" description="Gly residues" evidence="1">
    <location>
        <begin position="319"/>
        <end position="331"/>
    </location>
</feature>
<feature type="region of interest" description="Disordered" evidence="1">
    <location>
        <begin position="55"/>
        <end position="175"/>
    </location>
</feature>
<dbReference type="OrthoDB" id="9978016at2759"/>
<organism evidence="3 4">
    <name type="scientific">Coptotermes formosanus</name>
    <name type="common">Formosan subterranean termite</name>
    <dbReference type="NCBI Taxonomy" id="36987"/>
    <lineage>
        <taxon>Eukaryota</taxon>
        <taxon>Metazoa</taxon>
        <taxon>Ecdysozoa</taxon>
        <taxon>Arthropoda</taxon>
        <taxon>Hexapoda</taxon>
        <taxon>Insecta</taxon>
        <taxon>Pterygota</taxon>
        <taxon>Neoptera</taxon>
        <taxon>Polyneoptera</taxon>
        <taxon>Dictyoptera</taxon>
        <taxon>Blattodea</taxon>
        <taxon>Blattoidea</taxon>
        <taxon>Termitoidae</taxon>
        <taxon>Rhinotermitidae</taxon>
        <taxon>Coptotermes</taxon>
    </lineage>
</organism>
<name>A0A6L2Q7V0_COPFO</name>
<comment type="caution">
    <text evidence="3">The sequence shown here is derived from an EMBL/GenBank/DDBJ whole genome shotgun (WGS) entry which is preliminary data.</text>
</comment>
<feature type="compositionally biased region" description="Basic residues" evidence="1">
    <location>
        <begin position="101"/>
        <end position="113"/>
    </location>
</feature>
<gene>
    <name evidence="3" type="ORF">Cfor_09842</name>
    <name evidence="2" type="ORF">Cfor_10044</name>
</gene>
<sequence>MCLCCSEREASVMRANSWLYHYYMVQSKLQYGLAYEAHAATRMAAAAAAAYYHPHPPPPPPPPHHPQVMSPYPHHDPSHHSSYLHHHHHQMSPAPSGVVPTHHHHHHHHHHHGLNGSTSGQHHHHQLQHPTDSESPGYIMPSNTQSDSAPPSYRYGRRTDPEPVDYSLHPAHDDPGDERYLLPVEEMRTSPTIVPQKRKSISSHNATRNKLDVVKTSVTSPRSSPSTEVIVDLDRGGGGGGGTVLVTSSPVVTALQHPLGRPRVIKAAMVDPAEFMEQWNPSPPWSDTTVQKVPDIIHQDLSPYMTTTPPTPTGTPGSLNGGGSSSSGGGLSHQPPHTAFTFDWTPEQYVPNLQGALGTARSSVGPVPVPDEEQFHLGVAAAAAWPSEHRMFPLQPPPPPRLGMQPTTGRLESETTEQTPAKGKELDITRISSTPQGRRCQNSECSVIVLLRPI</sequence>
<feature type="compositionally biased region" description="Pro residues" evidence="1">
    <location>
        <begin position="55"/>
        <end position="65"/>
    </location>
</feature>
<accession>A0A6L2Q7V0</accession>
<evidence type="ECO:0000313" key="2">
    <source>
        <dbReference type="EMBL" id="GFG31369.1"/>
    </source>
</evidence>
<evidence type="ECO:0000313" key="3">
    <source>
        <dbReference type="EMBL" id="GFG40981.1"/>
    </source>
</evidence>
<reference evidence="3" key="1">
    <citation type="journal article" date="2020" name="J. Asia-Pac. Entomol.">
        <title>Draft genome sequence of the termite, Coptotermes formosanus: Genetic insights into the pyruvate dehydrogenase complex of the termite.</title>
        <authorList>
            <person name="Itakura S."/>
            <person name="Yosikawa Y."/>
            <person name="Togami Y."/>
            <person name="Umezawa K."/>
        </authorList>
    </citation>
    <scope>NUCLEOTIDE SEQUENCE</scope>
    <source>
        <tissue evidence="3">Head</tissue>
    </source>
</reference>
<dbReference type="EMBL" id="BLKM01002946">
    <property type="protein sequence ID" value="GFG40981.1"/>
    <property type="molecule type" value="Genomic_DNA"/>
</dbReference>
<protein>
    <submittedName>
        <fullName evidence="3">Uncharacterized protein</fullName>
    </submittedName>
</protein>
<dbReference type="Proteomes" id="UP000502823">
    <property type="component" value="Unassembled WGS sequence"/>
</dbReference>
<reference evidence="4" key="2">
    <citation type="submission" date="2020-01" db="EMBL/GenBank/DDBJ databases">
        <title>Draft genome sequence of the Termite Coptotermes fromosanus.</title>
        <authorList>
            <person name="Itakura S."/>
            <person name="Yosikawa Y."/>
            <person name="Umezawa K."/>
        </authorList>
    </citation>
    <scope>NUCLEOTIDE SEQUENCE [LARGE SCALE GENOMIC DNA]</scope>
</reference>
<feature type="region of interest" description="Disordered" evidence="1">
    <location>
        <begin position="302"/>
        <end position="341"/>
    </location>
</feature>